<keyword evidence="4" id="KW-1185">Reference proteome</keyword>
<dbReference type="EMBL" id="QXTG01000002">
    <property type="protein sequence ID" value="RIX27788.1"/>
    <property type="molecule type" value="Genomic_DNA"/>
</dbReference>
<gene>
    <name evidence="3" type="ORF">D1781_09610</name>
</gene>
<organism evidence="3 4">
    <name type="scientific">Amnibacterium setariae</name>
    <dbReference type="NCBI Taxonomy" id="2306585"/>
    <lineage>
        <taxon>Bacteria</taxon>
        <taxon>Bacillati</taxon>
        <taxon>Actinomycetota</taxon>
        <taxon>Actinomycetes</taxon>
        <taxon>Micrococcales</taxon>
        <taxon>Microbacteriaceae</taxon>
        <taxon>Amnibacterium</taxon>
    </lineage>
</organism>
<dbReference type="OrthoDB" id="9905610at2"/>
<feature type="region of interest" description="Disordered" evidence="1">
    <location>
        <begin position="32"/>
        <end position="81"/>
    </location>
</feature>
<reference evidence="4" key="1">
    <citation type="submission" date="2018-09" db="EMBL/GenBank/DDBJ databases">
        <authorList>
            <person name="Kim I."/>
        </authorList>
    </citation>
    <scope>NUCLEOTIDE SEQUENCE [LARGE SCALE GENOMIC DNA]</scope>
    <source>
        <strain evidence="4">DD4a</strain>
    </source>
</reference>
<keyword evidence="2" id="KW-0812">Transmembrane</keyword>
<keyword evidence="2" id="KW-1133">Transmembrane helix</keyword>
<accession>A0A3A1TW16</accession>
<name>A0A3A1TW16_9MICO</name>
<evidence type="ECO:0000256" key="2">
    <source>
        <dbReference type="SAM" id="Phobius"/>
    </source>
</evidence>
<feature type="compositionally biased region" description="Low complexity" evidence="1">
    <location>
        <begin position="32"/>
        <end position="42"/>
    </location>
</feature>
<dbReference type="AlphaFoldDB" id="A0A3A1TW16"/>
<sequence length="268" mass="28064">MAREDAEALRRRLYAPGADAADVERFRAAGGVAPAPRVPASARVRRAAPEVEVRPVPVRPPEPLPLDAEPSAPGASDAPRGGPRGRGLLVVAIVAVLAAGGLVAVRLALPPTSNAPSATPVAVDAADRAAFDENLVIGNAAGIAAFLVTHRRPLPAIADATRYFTVEEHGTGEGLVTLSPVSSAAIEGRATVVLVVDAPARVGWRSLRRQVDSSGEQRYTTQVERAGQQEPGVPTTHTYRYARGDRPVELRIDVPDGVRWGAAVVFTD</sequence>
<dbReference type="Proteomes" id="UP000265742">
    <property type="component" value="Unassembled WGS sequence"/>
</dbReference>
<evidence type="ECO:0000313" key="3">
    <source>
        <dbReference type="EMBL" id="RIX27788.1"/>
    </source>
</evidence>
<evidence type="ECO:0000313" key="4">
    <source>
        <dbReference type="Proteomes" id="UP000265742"/>
    </source>
</evidence>
<feature type="compositionally biased region" description="Low complexity" evidence="1">
    <location>
        <begin position="70"/>
        <end position="81"/>
    </location>
</feature>
<evidence type="ECO:0000256" key="1">
    <source>
        <dbReference type="SAM" id="MobiDB-lite"/>
    </source>
</evidence>
<proteinExistence type="predicted"/>
<dbReference type="RefSeq" id="WP_119482097.1">
    <property type="nucleotide sequence ID" value="NZ_QXTG01000002.1"/>
</dbReference>
<keyword evidence="2" id="KW-0472">Membrane</keyword>
<feature type="transmembrane region" description="Helical" evidence="2">
    <location>
        <begin position="88"/>
        <end position="109"/>
    </location>
</feature>
<comment type="caution">
    <text evidence="3">The sequence shown here is derived from an EMBL/GenBank/DDBJ whole genome shotgun (WGS) entry which is preliminary data.</text>
</comment>
<protein>
    <submittedName>
        <fullName evidence="3">Uncharacterized protein</fullName>
    </submittedName>
</protein>